<dbReference type="Pfam" id="PF02618">
    <property type="entry name" value="YceG"/>
    <property type="match status" value="1"/>
</dbReference>
<comment type="catalytic activity">
    <reaction evidence="7">
        <text>a peptidoglycan chain = a peptidoglycan chain with N-acetyl-1,6-anhydromuramyl-[peptide] at the reducing end + a peptidoglycan chain with N-acetylglucosamine at the non-reducing end.</text>
        <dbReference type="EC" id="4.2.2.29"/>
    </reaction>
</comment>
<feature type="transmembrane region" description="Helical" evidence="7">
    <location>
        <begin position="41"/>
        <end position="62"/>
    </location>
</feature>
<evidence type="ECO:0000256" key="5">
    <source>
        <dbReference type="ARBA" id="ARBA00023239"/>
    </source>
</evidence>
<proteinExistence type="inferred from homology"/>
<evidence type="ECO:0000256" key="8">
    <source>
        <dbReference type="SAM" id="MobiDB-lite"/>
    </source>
</evidence>
<keyword evidence="3 7" id="KW-1133">Transmembrane helix</keyword>
<dbReference type="GO" id="GO:0009252">
    <property type="term" value="P:peptidoglycan biosynthetic process"/>
    <property type="evidence" value="ECO:0007669"/>
    <property type="project" value="UniProtKB-UniRule"/>
</dbReference>
<protein>
    <recommendedName>
        <fullName evidence="7">Endolytic murein transglycosylase</fullName>
        <ecNumber evidence="7">4.2.2.29</ecNumber>
    </recommendedName>
    <alternativeName>
        <fullName evidence="7">Peptidoglycan lytic transglycosylase</fullName>
    </alternativeName>
    <alternativeName>
        <fullName evidence="7">Peptidoglycan polymerization terminase</fullName>
    </alternativeName>
</protein>
<evidence type="ECO:0000313" key="9">
    <source>
        <dbReference type="EMBL" id="NKY21863.1"/>
    </source>
</evidence>
<dbReference type="HAMAP" id="MF_02065">
    <property type="entry name" value="MltG"/>
    <property type="match status" value="1"/>
</dbReference>
<dbReference type="Gene3D" id="3.30.1490.480">
    <property type="entry name" value="Endolytic murein transglycosylase"/>
    <property type="match status" value="1"/>
</dbReference>
<evidence type="ECO:0000313" key="10">
    <source>
        <dbReference type="Proteomes" id="UP000581206"/>
    </source>
</evidence>
<feature type="site" description="Important for catalytic activity" evidence="7">
    <location>
        <position position="260"/>
    </location>
</feature>
<keyword evidence="6 7" id="KW-0961">Cell wall biogenesis/degradation</keyword>
<evidence type="ECO:0000256" key="6">
    <source>
        <dbReference type="ARBA" id="ARBA00023316"/>
    </source>
</evidence>
<evidence type="ECO:0000256" key="1">
    <source>
        <dbReference type="ARBA" id="ARBA00022475"/>
    </source>
</evidence>
<dbReference type="AlphaFoldDB" id="A0A7X6QY89"/>
<dbReference type="NCBIfam" id="TIGR00247">
    <property type="entry name" value="endolytic transglycosylase MltG"/>
    <property type="match status" value="1"/>
</dbReference>
<gene>
    <name evidence="7 9" type="primary">mltG</name>
    <name evidence="9" type="ORF">HGA03_04210</name>
</gene>
<keyword evidence="2 7" id="KW-0812">Transmembrane</keyword>
<dbReference type="EC" id="4.2.2.29" evidence="7"/>
<dbReference type="GO" id="GO:0071555">
    <property type="term" value="P:cell wall organization"/>
    <property type="evidence" value="ECO:0007669"/>
    <property type="project" value="UniProtKB-KW"/>
</dbReference>
<dbReference type="Proteomes" id="UP000581206">
    <property type="component" value="Unassembled WGS sequence"/>
</dbReference>
<comment type="function">
    <text evidence="7">Functions as a peptidoglycan terminase that cleaves nascent peptidoglycan strands endolytically to terminate their elongation.</text>
</comment>
<evidence type="ECO:0000256" key="3">
    <source>
        <dbReference type="ARBA" id="ARBA00022989"/>
    </source>
</evidence>
<keyword evidence="10" id="KW-1185">Reference proteome</keyword>
<keyword evidence="4 7" id="KW-0472">Membrane</keyword>
<comment type="subcellular location">
    <subcellularLocation>
        <location evidence="7">Cell membrane</location>
        <topology evidence="7">Single-pass membrane protein</topology>
    </subcellularLocation>
</comment>
<dbReference type="InterPro" id="IPR003770">
    <property type="entry name" value="MLTG-like"/>
</dbReference>
<accession>A0A7X6QY89</accession>
<dbReference type="PANTHER" id="PTHR30518">
    <property type="entry name" value="ENDOLYTIC MUREIN TRANSGLYCOSYLASE"/>
    <property type="match status" value="1"/>
</dbReference>
<comment type="similarity">
    <text evidence="7">Belongs to the transglycosylase MltG family.</text>
</comment>
<evidence type="ECO:0000256" key="2">
    <source>
        <dbReference type="ARBA" id="ARBA00022692"/>
    </source>
</evidence>
<name>A0A7X6QY89_9CELL</name>
<comment type="caution">
    <text evidence="9">The sequence shown here is derived from an EMBL/GenBank/DDBJ whole genome shotgun (WGS) entry which is preliminary data.</text>
</comment>
<dbReference type="PANTHER" id="PTHR30518:SF2">
    <property type="entry name" value="ENDOLYTIC MUREIN TRANSGLYCOSYLASE"/>
    <property type="match status" value="1"/>
</dbReference>
<reference evidence="9 10" key="1">
    <citation type="submission" date="2020-04" db="EMBL/GenBank/DDBJ databases">
        <title>MicrobeNet Type strains.</title>
        <authorList>
            <person name="Nicholson A.C."/>
        </authorList>
    </citation>
    <scope>NUCLEOTIDE SEQUENCE [LARGE SCALE GENOMIC DNA]</scope>
    <source>
        <strain evidence="9 10">ATCC BAA-788</strain>
    </source>
</reference>
<feature type="region of interest" description="Disordered" evidence="8">
    <location>
        <begin position="1"/>
        <end position="35"/>
    </location>
</feature>
<organism evidence="9 10">
    <name type="scientific">Cellulomonas denverensis</name>
    <dbReference type="NCBI Taxonomy" id="264297"/>
    <lineage>
        <taxon>Bacteria</taxon>
        <taxon>Bacillati</taxon>
        <taxon>Actinomycetota</taxon>
        <taxon>Actinomycetes</taxon>
        <taxon>Micrococcales</taxon>
        <taxon>Cellulomonadaceae</taxon>
        <taxon>Cellulomonas</taxon>
    </lineage>
</organism>
<sequence>MFLDPPARDEDAPPPATSRRARRDDREARARRRRDRRRRATTVLALVALLLGGVGFVLWSVFGDLFTGGDDAAATVSDYPGPGSGQIQVTVAAGDTGQVIGQTLVEAGVVATVDAFAAAYDANPQATSIQPGTYALRQRMRAVDAVDALLDQENRVSVRVTIPEGWTAAQVYDKVYEVTTIPVDELAAAAQDPAALGVPVEAGSIEGWLAPATYEVDPGATAAEVLGRMVARTVQDLTARGVAPEQMQRVLTVASVVEREAKRDEDRPKIARAIENRLADGMPLQVDATVLYGIGVTGRGPTGDELADAGNAYNTYEHTGLPPTPIGGPGAASLDAALAPAEGDWLYWVTVNFDTGETRFAATYPDHLENKAVMEEWLAANGY</sequence>
<dbReference type="EMBL" id="JAAXOX010000002">
    <property type="protein sequence ID" value="NKY21863.1"/>
    <property type="molecule type" value="Genomic_DNA"/>
</dbReference>
<feature type="compositionally biased region" description="Basic and acidic residues" evidence="8">
    <location>
        <begin position="1"/>
        <end position="11"/>
    </location>
</feature>
<dbReference type="GO" id="GO:0008932">
    <property type="term" value="F:lytic endotransglycosylase activity"/>
    <property type="evidence" value="ECO:0007669"/>
    <property type="project" value="UniProtKB-UniRule"/>
</dbReference>
<dbReference type="GO" id="GO:0005886">
    <property type="term" value="C:plasma membrane"/>
    <property type="evidence" value="ECO:0007669"/>
    <property type="project" value="UniProtKB-SubCell"/>
</dbReference>
<keyword evidence="5 7" id="KW-0456">Lyase</keyword>
<evidence type="ECO:0000256" key="4">
    <source>
        <dbReference type="ARBA" id="ARBA00023136"/>
    </source>
</evidence>
<dbReference type="CDD" id="cd08010">
    <property type="entry name" value="MltG_like"/>
    <property type="match status" value="1"/>
</dbReference>
<evidence type="ECO:0000256" key="7">
    <source>
        <dbReference type="HAMAP-Rule" id="MF_02065"/>
    </source>
</evidence>
<keyword evidence="1 7" id="KW-1003">Cell membrane</keyword>